<reference evidence="3" key="1">
    <citation type="submission" date="2017-09" db="EMBL/GenBank/DDBJ databases">
        <title>Depth-based differentiation of microbial function through sediment-hosted aquifers and enrichment of novel symbionts in the deep terrestrial subsurface.</title>
        <authorList>
            <person name="Probst A.J."/>
            <person name="Ladd B."/>
            <person name="Jarett J.K."/>
            <person name="Geller-Mcgrath D.E."/>
            <person name="Sieber C.M.K."/>
            <person name="Emerson J.B."/>
            <person name="Anantharaman K."/>
            <person name="Thomas B.C."/>
            <person name="Malmstrom R."/>
            <person name="Stieglmeier M."/>
            <person name="Klingl A."/>
            <person name="Woyke T."/>
            <person name="Ryan C.M."/>
            <person name="Banfield J.F."/>
        </authorList>
    </citation>
    <scope>NUCLEOTIDE SEQUENCE [LARGE SCALE GENOMIC DNA]</scope>
</reference>
<dbReference type="Proteomes" id="UP000230843">
    <property type="component" value="Unassembled WGS sequence"/>
</dbReference>
<accession>A0A2M7Z7T3</accession>
<evidence type="ECO:0000313" key="2">
    <source>
        <dbReference type="EMBL" id="PJA90305.1"/>
    </source>
</evidence>
<dbReference type="GO" id="GO:0005524">
    <property type="term" value="F:ATP binding"/>
    <property type="evidence" value="ECO:0007669"/>
    <property type="project" value="InterPro"/>
</dbReference>
<evidence type="ECO:0000259" key="1">
    <source>
        <dbReference type="SMART" id="SM00487"/>
    </source>
</evidence>
<dbReference type="InterPro" id="IPR027417">
    <property type="entry name" value="P-loop_NTPase"/>
</dbReference>
<dbReference type="SMART" id="SM00487">
    <property type="entry name" value="DEXDc"/>
    <property type="match status" value="1"/>
</dbReference>
<sequence length="773" mass="90956">MFTKIYMNISLKEYQRNAVDDLIYRNKKLLEKNEKGKICVFQAPTGAGKTVMVAKFIEEFIKEIPEIDLCFIWVSPGKGELHIQSKNSLDKIFGGAPRVSLLENEFTGSRERIVRNEVVVVNWEKIRSKDGKTGEWKNLLMKDGEKLNFRDILDKTREQRKIILIIDESQVGFNAERASEVRELIDADLTLEMSATPVLTSKTDEIIKVGSNEVIDQGMIKKEIVINDGIDDIKARDSQDLVLEASYQKRIELQKLYKKEGSNINPLVLIQIPTSEAGEDKIRAIKSFFDKKNITEKNNKLRFWLNETEQSLKNRDEIAESDSEIEFLVFKQAIDTGWDCPRAHILIKFRETRSETFEIQTVGRILRMPEQKHYFNEKLNTGYIFTNIESIIVKKEDYNPNIIKTLKSVRKDIYKNINLKSYYKKRADYGDITSSFNDVLKTVFCRELGLNEKKEYLMSNANEKILEKKGLIVDLKKYEQELILDAKIDVKDFDELEGKIDSGNRMSLEMAGNDIQAKFEQIIKHNLGSFKNIKRSVPAVKTAIYLWFQKYLGSENWREQMVLIQKIFLNSNNLKTFEKVLSQSIEEYRDVKDKEVKKRVEESELIYNFDLEVTQFHNPYTEEKIKHEKYIYNPCYLGIERTAPEKEFEKYLEENPDKITWWWKNGENKQTYFGIKYEYAKQIRTFYPDYLVQFENGQLGIFETKHEGDQDGKTLTKVKAEKLQEYIKKQKNPQLFGGIVIKKSNEWKINCEKKYNWEKCEKSDWSEWKELKF</sequence>
<name>A0A2M7Z7T3_9BACT</name>
<dbReference type="CDD" id="cd18785">
    <property type="entry name" value="SF2_C"/>
    <property type="match status" value="1"/>
</dbReference>
<dbReference type="InterPro" id="IPR006935">
    <property type="entry name" value="Helicase/UvrB_N"/>
</dbReference>
<dbReference type="AlphaFoldDB" id="A0A2M7Z7T3"/>
<feature type="domain" description="Helicase ATP-binding" evidence="1">
    <location>
        <begin position="7"/>
        <end position="218"/>
    </location>
</feature>
<dbReference type="SUPFAM" id="SSF52540">
    <property type="entry name" value="P-loop containing nucleoside triphosphate hydrolases"/>
    <property type="match status" value="2"/>
</dbReference>
<gene>
    <name evidence="2" type="ORF">CO137_00605</name>
</gene>
<dbReference type="GO" id="GO:0003677">
    <property type="term" value="F:DNA binding"/>
    <property type="evidence" value="ECO:0007669"/>
    <property type="project" value="InterPro"/>
</dbReference>
<dbReference type="InterPro" id="IPR014001">
    <property type="entry name" value="Helicase_ATP-bd"/>
</dbReference>
<proteinExistence type="predicted"/>
<comment type="caution">
    <text evidence="2">The sequence shown here is derived from an EMBL/GenBank/DDBJ whole genome shotgun (WGS) entry which is preliminary data.</text>
</comment>
<protein>
    <recommendedName>
        <fullName evidence="1">Helicase ATP-binding domain-containing protein</fullName>
    </recommendedName>
</protein>
<dbReference type="Pfam" id="PF04851">
    <property type="entry name" value="ResIII"/>
    <property type="match status" value="1"/>
</dbReference>
<dbReference type="GO" id="GO:0016787">
    <property type="term" value="F:hydrolase activity"/>
    <property type="evidence" value="ECO:0007669"/>
    <property type="project" value="InterPro"/>
</dbReference>
<evidence type="ECO:0000313" key="3">
    <source>
        <dbReference type="Proteomes" id="UP000230843"/>
    </source>
</evidence>
<organism evidence="2 3">
    <name type="scientific">Candidatus Magasanikbacteria bacterium CG_4_9_14_3_um_filter_32_9</name>
    <dbReference type="NCBI Taxonomy" id="1974644"/>
    <lineage>
        <taxon>Bacteria</taxon>
        <taxon>Candidatus Magasanikiibacteriota</taxon>
    </lineage>
</organism>
<dbReference type="EMBL" id="PFVJ01000015">
    <property type="protein sequence ID" value="PJA90305.1"/>
    <property type="molecule type" value="Genomic_DNA"/>
</dbReference>
<dbReference type="Gene3D" id="3.40.50.300">
    <property type="entry name" value="P-loop containing nucleotide triphosphate hydrolases"/>
    <property type="match status" value="2"/>
</dbReference>